<evidence type="ECO:0000313" key="12">
    <source>
        <dbReference type="EMBL" id="WEG73129.1"/>
    </source>
</evidence>
<evidence type="ECO:0000256" key="4">
    <source>
        <dbReference type="ARBA" id="ARBA00022679"/>
    </source>
</evidence>
<dbReference type="PANTHER" id="PTHR11601">
    <property type="entry name" value="CYSTEINE DESULFURYLASE FAMILY MEMBER"/>
    <property type="match status" value="1"/>
</dbReference>
<proteinExistence type="inferred from homology"/>
<keyword evidence="4" id="KW-0808">Transferase</keyword>
<dbReference type="InterPro" id="IPR000192">
    <property type="entry name" value="Aminotrans_V_dom"/>
</dbReference>
<dbReference type="Pfam" id="PF00266">
    <property type="entry name" value="Aminotran_5"/>
    <property type="match status" value="1"/>
</dbReference>
<gene>
    <name evidence="12" type="ORF">OL234_09210</name>
</gene>
<dbReference type="PANTHER" id="PTHR11601:SF34">
    <property type="entry name" value="CYSTEINE DESULFURASE"/>
    <property type="match status" value="1"/>
</dbReference>
<evidence type="ECO:0000256" key="5">
    <source>
        <dbReference type="ARBA" id="ARBA00022723"/>
    </source>
</evidence>
<evidence type="ECO:0000259" key="11">
    <source>
        <dbReference type="Pfam" id="PF00266"/>
    </source>
</evidence>
<evidence type="ECO:0000256" key="1">
    <source>
        <dbReference type="ARBA" id="ARBA00001933"/>
    </source>
</evidence>
<dbReference type="InterPro" id="IPR020578">
    <property type="entry name" value="Aminotrans_V_PyrdxlP_BS"/>
</dbReference>
<dbReference type="InterPro" id="IPR015424">
    <property type="entry name" value="PyrdxlP-dep_Trfase"/>
</dbReference>
<dbReference type="EMBL" id="CP110232">
    <property type="protein sequence ID" value="WEG73129.1"/>
    <property type="molecule type" value="Genomic_DNA"/>
</dbReference>
<evidence type="ECO:0000256" key="3">
    <source>
        <dbReference type="ARBA" id="ARBA00012239"/>
    </source>
</evidence>
<evidence type="ECO:0000313" key="13">
    <source>
        <dbReference type="Proteomes" id="UP001179647"/>
    </source>
</evidence>
<keyword evidence="8" id="KW-0411">Iron-sulfur</keyword>
<dbReference type="GO" id="GO:0051536">
    <property type="term" value="F:iron-sulfur cluster binding"/>
    <property type="evidence" value="ECO:0007669"/>
    <property type="project" value="UniProtKB-KW"/>
</dbReference>
<name>A0AAF0CUK1_9ENTE</name>
<keyword evidence="13" id="KW-1185">Reference proteome</keyword>
<dbReference type="FunFam" id="3.40.640.10:FF:000084">
    <property type="entry name" value="IscS-like cysteine desulfurase"/>
    <property type="match status" value="1"/>
</dbReference>
<sequence length="381" mass="42250">MTMIYLDHGATTPMHPQVIETMTDVMTTVFGNPSSIHQLGRQAQHLVTTSRQKIAQSIHAEEDDIMFTSGGTESDNTAIIQTAHSRQHLGKHIITSKVEHPAVLRPMEALVEEGFEVTFLPVDEQGLLSVDDVLAALRPDTILVSLMWTNNETGVRFPIKEIGLALQEHQTYFHTDAVQAYGLETIDVEACHLDLLSATGHKINGPKGTGFLYCRSGISLPPFMRGGEQEEHRRAGTENVPAITGLAKASELLTETEKRHRQLTYREFHDQILTRLCAEGIEFEVNGDQEQHSAHVLNLWFSGVPNNLLLMHLDLKGIALSIGSACTAGNVHPSHVLETMFGKDAQRVAESVRFSFGLGNTSREIDYMLDHLVPIINRLKK</sequence>
<dbReference type="KEGG" id="vie:OL234_09210"/>
<dbReference type="Gene3D" id="3.40.640.10">
    <property type="entry name" value="Type I PLP-dependent aspartate aminotransferase-like (Major domain)"/>
    <property type="match status" value="1"/>
</dbReference>
<reference evidence="12" key="1">
    <citation type="submission" date="2022-10" db="EMBL/GenBank/DDBJ databases">
        <title>Vagococcus sp. isolated from poultry meat.</title>
        <authorList>
            <person name="Johansson P."/>
            <person name="Bjorkroth J."/>
        </authorList>
    </citation>
    <scope>NUCLEOTIDE SEQUENCE</scope>
    <source>
        <strain evidence="12">STAA11</strain>
    </source>
</reference>
<comment type="cofactor">
    <cofactor evidence="1 10">
        <name>pyridoxal 5'-phosphate</name>
        <dbReference type="ChEBI" id="CHEBI:597326"/>
    </cofactor>
</comment>
<dbReference type="GO" id="GO:0046872">
    <property type="term" value="F:metal ion binding"/>
    <property type="evidence" value="ECO:0007669"/>
    <property type="project" value="UniProtKB-KW"/>
</dbReference>
<evidence type="ECO:0000256" key="8">
    <source>
        <dbReference type="ARBA" id="ARBA00023014"/>
    </source>
</evidence>
<dbReference type="Gene3D" id="1.10.260.50">
    <property type="match status" value="1"/>
</dbReference>
<evidence type="ECO:0000256" key="7">
    <source>
        <dbReference type="ARBA" id="ARBA00023004"/>
    </source>
</evidence>
<dbReference type="AlphaFoldDB" id="A0AAF0CUK1"/>
<dbReference type="InterPro" id="IPR016454">
    <property type="entry name" value="Cysteine_dSase"/>
</dbReference>
<dbReference type="RefSeq" id="WP_275468933.1">
    <property type="nucleotide sequence ID" value="NZ_CP110232.1"/>
</dbReference>
<protein>
    <recommendedName>
        <fullName evidence="3">cysteine desulfurase</fullName>
        <ecNumber evidence="3">2.8.1.7</ecNumber>
    </recommendedName>
</protein>
<dbReference type="InterPro" id="IPR015422">
    <property type="entry name" value="PyrdxlP-dep_Trfase_small"/>
</dbReference>
<organism evidence="12 13">
    <name type="scientific">Vagococcus intermedius</name>
    <dbReference type="NCBI Taxonomy" id="2991418"/>
    <lineage>
        <taxon>Bacteria</taxon>
        <taxon>Bacillati</taxon>
        <taxon>Bacillota</taxon>
        <taxon>Bacilli</taxon>
        <taxon>Lactobacillales</taxon>
        <taxon>Enterococcaceae</taxon>
        <taxon>Vagococcus</taxon>
    </lineage>
</organism>
<evidence type="ECO:0000256" key="6">
    <source>
        <dbReference type="ARBA" id="ARBA00022898"/>
    </source>
</evidence>
<dbReference type="InterPro" id="IPR015421">
    <property type="entry name" value="PyrdxlP-dep_Trfase_major"/>
</dbReference>
<dbReference type="GO" id="GO:0031071">
    <property type="term" value="F:cysteine desulfurase activity"/>
    <property type="evidence" value="ECO:0007669"/>
    <property type="project" value="UniProtKB-EC"/>
</dbReference>
<dbReference type="SUPFAM" id="SSF53383">
    <property type="entry name" value="PLP-dependent transferases"/>
    <property type="match status" value="1"/>
</dbReference>
<dbReference type="Proteomes" id="UP001179647">
    <property type="component" value="Chromosome"/>
</dbReference>
<accession>A0AAF0CUK1</accession>
<dbReference type="Gene3D" id="3.90.1150.10">
    <property type="entry name" value="Aspartate Aminotransferase, domain 1"/>
    <property type="match status" value="1"/>
</dbReference>
<dbReference type="PROSITE" id="PS00595">
    <property type="entry name" value="AA_TRANSFER_CLASS_5"/>
    <property type="match status" value="1"/>
</dbReference>
<dbReference type="PIRSF" id="PIRSF005572">
    <property type="entry name" value="NifS"/>
    <property type="match status" value="1"/>
</dbReference>
<keyword evidence="5" id="KW-0479">Metal-binding</keyword>
<evidence type="ECO:0000256" key="9">
    <source>
        <dbReference type="ARBA" id="ARBA00050776"/>
    </source>
</evidence>
<keyword evidence="6" id="KW-0663">Pyridoxal phosphate</keyword>
<evidence type="ECO:0000256" key="10">
    <source>
        <dbReference type="RuleBase" id="RU004504"/>
    </source>
</evidence>
<evidence type="ECO:0000256" key="2">
    <source>
        <dbReference type="ARBA" id="ARBA00006490"/>
    </source>
</evidence>
<feature type="domain" description="Aminotransferase class V" evidence="11">
    <location>
        <begin position="4"/>
        <end position="367"/>
    </location>
</feature>
<dbReference type="EC" id="2.8.1.7" evidence="3"/>
<comment type="catalytic activity">
    <reaction evidence="9">
        <text>(sulfur carrier)-H + L-cysteine = (sulfur carrier)-SH + L-alanine</text>
        <dbReference type="Rhea" id="RHEA:43892"/>
        <dbReference type="Rhea" id="RHEA-COMP:14737"/>
        <dbReference type="Rhea" id="RHEA-COMP:14739"/>
        <dbReference type="ChEBI" id="CHEBI:29917"/>
        <dbReference type="ChEBI" id="CHEBI:35235"/>
        <dbReference type="ChEBI" id="CHEBI:57972"/>
        <dbReference type="ChEBI" id="CHEBI:64428"/>
        <dbReference type="EC" id="2.8.1.7"/>
    </reaction>
</comment>
<keyword evidence="7" id="KW-0408">Iron</keyword>
<comment type="similarity">
    <text evidence="2">Belongs to the class-V pyridoxal-phosphate-dependent aminotransferase family. NifS/IscS subfamily.</text>
</comment>